<proteinExistence type="predicted"/>
<dbReference type="GO" id="GO:0005634">
    <property type="term" value="C:nucleus"/>
    <property type="evidence" value="ECO:0007669"/>
    <property type="project" value="UniProtKB-SubCell"/>
</dbReference>
<feature type="region of interest" description="Disordered" evidence="3">
    <location>
        <begin position="67"/>
        <end position="92"/>
    </location>
</feature>
<feature type="compositionally biased region" description="Basic residues" evidence="3">
    <location>
        <begin position="1"/>
        <end position="44"/>
    </location>
</feature>
<dbReference type="Pfam" id="PF08701">
    <property type="entry name" value="GN3L_Grn1"/>
    <property type="match status" value="1"/>
</dbReference>
<comment type="caution">
    <text evidence="5">The sequence shown here is derived from an EMBL/GenBank/DDBJ whole genome shotgun (WGS) entry which is preliminary data.</text>
</comment>
<evidence type="ECO:0000256" key="3">
    <source>
        <dbReference type="SAM" id="MobiDB-lite"/>
    </source>
</evidence>
<name>A0A8H7BH45_9FUNG</name>
<evidence type="ECO:0000256" key="1">
    <source>
        <dbReference type="ARBA" id="ARBA00004123"/>
    </source>
</evidence>
<evidence type="ECO:0000259" key="4">
    <source>
        <dbReference type="Pfam" id="PF08701"/>
    </source>
</evidence>
<dbReference type="AlphaFoldDB" id="A0A8H7BH45"/>
<accession>A0A8H7BH45</accession>
<feature type="compositionally biased region" description="Basic and acidic residues" evidence="3">
    <location>
        <begin position="67"/>
        <end position="83"/>
    </location>
</feature>
<dbReference type="InterPro" id="IPR014813">
    <property type="entry name" value="Gnl3_N_dom"/>
</dbReference>
<keyword evidence="6" id="KW-1185">Reference proteome</keyword>
<protein>
    <recommendedName>
        <fullName evidence="4">Guanine nucleotide-binding protein-like 3 N-terminal domain-containing protein</fullName>
    </recommendedName>
</protein>
<sequence length="92" mass="11163">MVAKKPKSKRVKAAHRYKIEKKVKEHHKKQKKLAKKNPQKKRAHKDPGIPNSWPFKEELLNEIERHKQEVEEQKQKQKEARRIEKAKKKQQQ</sequence>
<evidence type="ECO:0000313" key="5">
    <source>
        <dbReference type="EMBL" id="KAF7720940.1"/>
    </source>
</evidence>
<evidence type="ECO:0000313" key="6">
    <source>
        <dbReference type="Proteomes" id="UP000605846"/>
    </source>
</evidence>
<dbReference type="EMBL" id="JABAYA010000331">
    <property type="protein sequence ID" value="KAF7720940.1"/>
    <property type="molecule type" value="Genomic_DNA"/>
</dbReference>
<comment type="subcellular location">
    <subcellularLocation>
        <location evidence="1">Nucleus</location>
    </subcellularLocation>
</comment>
<organism evidence="5 6">
    <name type="scientific">Apophysomyces ossiformis</name>
    <dbReference type="NCBI Taxonomy" id="679940"/>
    <lineage>
        <taxon>Eukaryota</taxon>
        <taxon>Fungi</taxon>
        <taxon>Fungi incertae sedis</taxon>
        <taxon>Mucoromycota</taxon>
        <taxon>Mucoromycotina</taxon>
        <taxon>Mucoromycetes</taxon>
        <taxon>Mucorales</taxon>
        <taxon>Mucorineae</taxon>
        <taxon>Mucoraceae</taxon>
        <taxon>Apophysomyces</taxon>
    </lineage>
</organism>
<gene>
    <name evidence="5" type="ORF">EC973_005749</name>
</gene>
<keyword evidence="2" id="KW-0539">Nucleus</keyword>
<feature type="region of interest" description="Disordered" evidence="3">
    <location>
        <begin position="1"/>
        <end position="54"/>
    </location>
</feature>
<evidence type="ECO:0000256" key="2">
    <source>
        <dbReference type="ARBA" id="ARBA00023242"/>
    </source>
</evidence>
<dbReference type="Proteomes" id="UP000605846">
    <property type="component" value="Unassembled WGS sequence"/>
</dbReference>
<reference evidence="5" key="1">
    <citation type="submission" date="2020-01" db="EMBL/GenBank/DDBJ databases">
        <title>Genome Sequencing of Three Apophysomyces-Like Fungal Strains Confirms a Novel Fungal Genus in the Mucoromycota with divergent Burkholderia-like Endosymbiotic Bacteria.</title>
        <authorList>
            <person name="Stajich J.E."/>
            <person name="Macias A.M."/>
            <person name="Carter-House D."/>
            <person name="Lovett B."/>
            <person name="Kasson L.R."/>
            <person name="Berry K."/>
            <person name="Grigoriev I."/>
            <person name="Chang Y."/>
            <person name="Spatafora J."/>
            <person name="Kasson M.T."/>
        </authorList>
    </citation>
    <scope>NUCLEOTIDE SEQUENCE</scope>
    <source>
        <strain evidence="5">NRRL A-21654</strain>
    </source>
</reference>
<feature type="domain" description="Guanine nucleotide-binding protein-like 3 N-terminal" evidence="4">
    <location>
        <begin position="14"/>
        <end position="87"/>
    </location>
</feature>